<dbReference type="Gene3D" id="3.30.70.370">
    <property type="match status" value="1"/>
</dbReference>
<dbReference type="EMBL" id="VMBB01000021">
    <property type="protein sequence ID" value="MDR8261610.1"/>
    <property type="molecule type" value="Genomic_DNA"/>
</dbReference>
<dbReference type="SUPFAM" id="SSF56672">
    <property type="entry name" value="DNA/RNA polymerases"/>
    <property type="match status" value="1"/>
</dbReference>
<evidence type="ECO:0000256" key="4">
    <source>
        <dbReference type="ARBA" id="ARBA00022705"/>
    </source>
</evidence>
<dbReference type="InterPro" id="IPR012337">
    <property type="entry name" value="RNaseH-like_sf"/>
</dbReference>
<evidence type="ECO:0000313" key="7">
    <source>
        <dbReference type="EMBL" id="MDR8261610.1"/>
    </source>
</evidence>
<feature type="domain" description="DNA-directed DNA polymerase family A palm" evidence="6">
    <location>
        <begin position="576"/>
        <end position="803"/>
    </location>
</feature>
<organism evidence="7">
    <name type="scientific">Acinetobacter baumannii</name>
    <dbReference type="NCBI Taxonomy" id="470"/>
    <lineage>
        <taxon>Bacteria</taxon>
        <taxon>Pseudomonadati</taxon>
        <taxon>Pseudomonadota</taxon>
        <taxon>Gammaproteobacteria</taxon>
        <taxon>Moraxellales</taxon>
        <taxon>Moraxellaceae</taxon>
        <taxon>Acinetobacter</taxon>
        <taxon>Acinetobacter calcoaceticus/baumannii complex</taxon>
    </lineage>
</organism>
<dbReference type="InterPro" id="IPR001098">
    <property type="entry name" value="DNA-dir_DNA_pol_A_palm_dom"/>
</dbReference>
<dbReference type="PANTHER" id="PTHR10133:SF27">
    <property type="entry name" value="DNA POLYMERASE NU"/>
    <property type="match status" value="1"/>
</dbReference>
<dbReference type="InterPro" id="IPR036397">
    <property type="entry name" value="RNaseH_sf"/>
</dbReference>
<keyword evidence="4" id="KW-0235">DNA replication</keyword>
<dbReference type="PRINTS" id="PR00868">
    <property type="entry name" value="DNAPOLI"/>
</dbReference>
<dbReference type="AlphaFoldDB" id="A0ABD5DBB8"/>
<comment type="similarity">
    <text evidence="1">Belongs to the DNA polymerase type-A family.</text>
</comment>
<dbReference type="Pfam" id="PF00476">
    <property type="entry name" value="DNA_pol_A"/>
    <property type="match status" value="1"/>
</dbReference>
<proteinExistence type="inferred from homology"/>
<comment type="caution">
    <text evidence="7">The sequence shown here is derived from an EMBL/GenBank/DDBJ whole genome shotgun (WGS) entry which is preliminary data.</text>
</comment>
<dbReference type="InterPro" id="IPR002298">
    <property type="entry name" value="DNA_polymerase_A"/>
</dbReference>
<dbReference type="GO" id="GO:0003887">
    <property type="term" value="F:DNA-directed DNA polymerase activity"/>
    <property type="evidence" value="ECO:0007669"/>
    <property type="project" value="UniProtKB-EC"/>
</dbReference>
<dbReference type="InterPro" id="IPR043502">
    <property type="entry name" value="DNA/RNA_pol_sf"/>
</dbReference>
<name>A0ABD5DBB8_ACIBA</name>
<comment type="catalytic activity">
    <reaction evidence="5">
        <text>DNA(n) + a 2'-deoxyribonucleoside 5'-triphosphate = DNA(n+1) + diphosphate</text>
        <dbReference type="Rhea" id="RHEA:22508"/>
        <dbReference type="Rhea" id="RHEA-COMP:17339"/>
        <dbReference type="Rhea" id="RHEA-COMP:17340"/>
        <dbReference type="ChEBI" id="CHEBI:33019"/>
        <dbReference type="ChEBI" id="CHEBI:61560"/>
        <dbReference type="ChEBI" id="CHEBI:173112"/>
        <dbReference type="EC" id="2.7.7.7"/>
    </reaction>
</comment>
<dbReference type="SUPFAM" id="SSF53098">
    <property type="entry name" value="Ribonuclease H-like"/>
    <property type="match status" value="1"/>
</dbReference>
<accession>A0ABD5DBB8</accession>
<gene>
    <name evidence="7" type="ORF">FPK87_14225</name>
</gene>
<evidence type="ECO:0000256" key="3">
    <source>
        <dbReference type="ARBA" id="ARBA00012417"/>
    </source>
</evidence>
<dbReference type="RefSeq" id="WP_004716566.1">
    <property type="nucleotide sequence ID" value="NZ_JAESHO010000001.1"/>
</dbReference>
<dbReference type="EC" id="2.7.7.7" evidence="3"/>
<protein>
    <recommendedName>
        <fullName evidence="3">DNA-directed DNA polymerase</fullName>
        <ecNumber evidence="3">2.7.7.7</ecNumber>
    </recommendedName>
</protein>
<evidence type="ECO:0000259" key="6">
    <source>
        <dbReference type="SMART" id="SM00482"/>
    </source>
</evidence>
<evidence type="ECO:0000256" key="2">
    <source>
        <dbReference type="ARBA" id="ARBA00011541"/>
    </source>
</evidence>
<dbReference type="SMART" id="SM00482">
    <property type="entry name" value="POLAc"/>
    <property type="match status" value="1"/>
</dbReference>
<comment type="subunit">
    <text evidence="2">Single-chain monomer with multiple functions.</text>
</comment>
<dbReference type="Gene3D" id="1.10.150.20">
    <property type="entry name" value="5' to 3' exonuclease, C-terminal subdomain"/>
    <property type="match status" value="1"/>
</dbReference>
<sequence>MRHMIFTDDVQESYEVAILIKPTYFTKNALFDHYVAPFAARGIHESKVIAFDLRYKNNKASASTIKEYLNELLPTLKELGVRFIYCADAAYFKVLAKQPKADSNFGYMFNVAVKDYEHIQVTYGLNHGSLIYNPEQYDKLDMSVQTLIDAYTGSYNVLGADIIHYEDYPESLSQIKWTLNRISQYPILAVDIEAFSLDINHAGIGTIGFAWSKHEGCAFCVDYVPHGEGQMSDMTWGFRRDNEKVRALLRRFFESYRGKIMFHNATYDTKVLIRYLWMKDPLDRRGMLHGLHTMYRSLDDTKVIAYLATNSTAGNVLGLKELAQPFAGNWAQSEIHDIRKIHHSDLLRYNLVDCLSTFYVYERYLPAMIADKQEEIYRNLMLPTLKVLTQIEIVGMPLNVDMVKEAKRQLKEEEDKALAIIESSRFVKEATRLIQIKEMDKQNAKLKTKVKPIEDFAHIKFNPNSGAHLAVLFHEVMELPILERTRTKQPATGGDVIEKLLHHATEEQQDVLQALIDLGSVTKILTAFLPAFEKATPKADGRSYLHGGFNLGGTISGRLSSSKPNLQNLPSGSKWGKLIKMCFSAAFGELFVSADFNALEDRINTLLTKDPNKIKVYTEGYDGHCYRAFYYWGDQMPDIVDTVESINSIKVKYPKLRSRSKSPSFALQYAGTWITLVKNCGFSEPEAKRVEANYHKMYEVSDKWMAEKIQECCEKGYATVAFGLRIRTPLLKQTVLGTHKTPKEAEAEARSVGNALSGQSYGLLNNRAVVEFMERVWNSPYRYDIVPVALIHDAIYLICTEDAEVVAWVNKNLTECMAWNELPEIQHETIKLSAELDIHYPNWANAITLPNDADAERVREICAEWYQENMAQAA</sequence>
<evidence type="ECO:0000256" key="5">
    <source>
        <dbReference type="ARBA" id="ARBA00049244"/>
    </source>
</evidence>
<evidence type="ECO:0000256" key="1">
    <source>
        <dbReference type="ARBA" id="ARBA00007705"/>
    </source>
</evidence>
<dbReference type="Gene3D" id="1.20.1060.10">
    <property type="entry name" value="Taq DNA Polymerase, Chain T, domain 4"/>
    <property type="match status" value="1"/>
</dbReference>
<dbReference type="PANTHER" id="PTHR10133">
    <property type="entry name" value="DNA POLYMERASE I"/>
    <property type="match status" value="1"/>
</dbReference>
<dbReference type="GO" id="GO:0006260">
    <property type="term" value="P:DNA replication"/>
    <property type="evidence" value="ECO:0007669"/>
    <property type="project" value="UniProtKB-KW"/>
</dbReference>
<reference evidence="7" key="1">
    <citation type="submission" date="2019-07" db="EMBL/GenBank/DDBJ databases">
        <title>Biological characteristics of mucoid Acinetobacter baumannii from a general hospital in China.</title>
        <authorList>
            <person name="Hua X."/>
            <person name="Yu Y."/>
        </authorList>
    </citation>
    <scope>NUCLEOTIDE SEQUENCE [LARGE SCALE GENOMIC DNA]</scope>
    <source>
        <strain evidence="7">N41</strain>
    </source>
</reference>
<dbReference type="Gene3D" id="3.30.420.10">
    <property type="entry name" value="Ribonuclease H-like superfamily/Ribonuclease H"/>
    <property type="match status" value="1"/>
</dbReference>